<keyword evidence="2" id="KW-0560">Oxidoreductase</keyword>
<dbReference type="NCBIfam" id="NF005489">
    <property type="entry name" value="PRK07102.1"/>
    <property type="match status" value="1"/>
</dbReference>
<dbReference type="SUPFAM" id="SSF51735">
    <property type="entry name" value="NAD(P)-binding Rossmann-fold domains"/>
    <property type="match status" value="1"/>
</dbReference>
<dbReference type="OrthoDB" id="335726at2"/>
<dbReference type="InterPro" id="IPR002347">
    <property type="entry name" value="SDR_fam"/>
</dbReference>
<organism evidence="3 4">
    <name type="scientific">Tardiphaga robiniae</name>
    <dbReference type="NCBI Taxonomy" id="943830"/>
    <lineage>
        <taxon>Bacteria</taxon>
        <taxon>Pseudomonadati</taxon>
        <taxon>Pseudomonadota</taxon>
        <taxon>Alphaproteobacteria</taxon>
        <taxon>Hyphomicrobiales</taxon>
        <taxon>Nitrobacteraceae</taxon>
        <taxon>Tardiphaga</taxon>
    </lineage>
</organism>
<sequence length="245" mass="26080">MIASPVLIVGAASDIGRAIAAEYAKAGASLILAARNVSRLEPDVKDLFYRYKADAQLMELDILDEGQREALLGKLTEVPGTVISVAGVLGDEVAAWSSVAAANHIMQVNYVAPSLLLGALANLMAERPGACIIGISSVAGDRGRKKNYTYGSAKAGFTAFLSGLRNRFGSSGLHVLTVKPGFVATRMTEGMALPPFLTASPQQVASSIISAHRKKKDVLYVLGVWRGIMFIIRAIPERMFKSMDI</sequence>
<reference evidence="3 4" key="1">
    <citation type="submission" date="2016-03" db="EMBL/GenBank/DDBJ databases">
        <title>Microsymbionts genomes from the relict species Vavilovia formosa (Stev.) Fed.</title>
        <authorList>
            <person name="Kopat V."/>
            <person name="Chirak E."/>
            <person name="Kimeklis A."/>
            <person name="Andronov E."/>
        </authorList>
    </citation>
    <scope>NUCLEOTIDE SEQUENCE [LARGE SCALE GENOMIC DNA]</scope>
    <source>
        <strain evidence="3 4">Vaf07</strain>
    </source>
</reference>
<dbReference type="GO" id="GO:0016491">
    <property type="term" value="F:oxidoreductase activity"/>
    <property type="evidence" value="ECO:0007669"/>
    <property type="project" value="UniProtKB-KW"/>
</dbReference>
<proteinExistence type="inferred from homology"/>
<dbReference type="PANTHER" id="PTHR44196:SF1">
    <property type="entry name" value="DEHYDROGENASE_REDUCTASE SDR FAMILY MEMBER 7B"/>
    <property type="match status" value="1"/>
</dbReference>
<dbReference type="InterPro" id="IPR036291">
    <property type="entry name" value="NAD(P)-bd_dom_sf"/>
</dbReference>
<dbReference type="Gene3D" id="3.40.50.720">
    <property type="entry name" value="NAD(P)-binding Rossmann-like Domain"/>
    <property type="match status" value="1"/>
</dbReference>
<evidence type="ECO:0000313" key="4">
    <source>
        <dbReference type="Proteomes" id="UP000076574"/>
    </source>
</evidence>
<evidence type="ECO:0000256" key="2">
    <source>
        <dbReference type="ARBA" id="ARBA00023002"/>
    </source>
</evidence>
<evidence type="ECO:0000313" key="3">
    <source>
        <dbReference type="EMBL" id="KZD22526.1"/>
    </source>
</evidence>
<dbReference type="GO" id="GO:0016020">
    <property type="term" value="C:membrane"/>
    <property type="evidence" value="ECO:0007669"/>
    <property type="project" value="TreeGrafter"/>
</dbReference>
<name>A0A163YSV1_9BRAD</name>
<dbReference type="STRING" id="943830.A4A58_09070"/>
<gene>
    <name evidence="3" type="ORF">A4A58_09070</name>
</gene>
<protein>
    <submittedName>
        <fullName evidence="3">Short-chain dehydrogenase</fullName>
    </submittedName>
</protein>
<comment type="similarity">
    <text evidence="1">Belongs to the short-chain dehydrogenases/reductases (SDR) family.</text>
</comment>
<keyword evidence="4" id="KW-1185">Reference proteome</keyword>
<accession>A0A163YSV1</accession>
<dbReference type="RefSeq" id="WP_068735349.1">
    <property type="nucleotide sequence ID" value="NZ_LVYV01000023.1"/>
</dbReference>
<comment type="caution">
    <text evidence="3">The sequence shown here is derived from an EMBL/GenBank/DDBJ whole genome shotgun (WGS) entry which is preliminary data.</text>
</comment>
<dbReference type="CDD" id="cd05233">
    <property type="entry name" value="SDR_c"/>
    <property type="match status" value="1"/>
</dbReference>
<dbReference type="Pfam" id="PF00106">
    <property type="entry name" value="adh_short"/>
    <property type="match status" value="1"/>
</dbReference>
<evidence type="ECO:0000256" key="1">
    <source>
        <dbReference type="ARBA" id="ARBA00006484"/>
    </source>
</evidence>
<dbReference type="Proteomes" id="UP000076574">
    <property type="component" value="Unassembled WGS sequence"/>
</dbReference>
<dbReference type="PRINTS" id="PR00081">
    <property type="entry name" value="GDHRDH"/>
</dbReference>
<dbReference type="EMBL" id="LVYV01000023">
    <property type="protein sequence ID" value="KZD22526.1"/>
    <property type="molecule type" value="Genomic_DNA"/>
</dbReference>
<dbReference type="PANTHER" id="PTHR44196">
    <property type="entry name" value="DEHYDROGENASE/REDUCTASE SDR FAMILY MEMBER 7B"/>
    <property type="match status" value="1"/>
</dbReference>
<dbReference type="AlphaFoldDB" id="A0A163YSV1"/>